<feature type="compositionally biased region" description="Polar residues" evidence="1">
    <location>
        <begin position="117"/>
        <end position="152"/>
    </location>
</feature>
<name>A0A9P4TBL9_CURKU</name>
<sequence length="983" mass="108393">MAWWRHDPSIWARSPGHRYAERIIRDHEAVLRTRCFSLHEDEFRSQTKAATSEQASAQRPTSFAQPGVRTKHYERDEVGIVSPSDLRRPWEEVMSGGAKAPDLSETHDHELGDNKSWRQTSLQRRSAPGTETGSRTDSLSTTNPDVSAQATNNPVTFTIPSSQALVDNYPYPKLVAKSHVKGDAIEEAPRGFLENSKSEGVVYENNATRADTQADTHPAGTSISAKLRSLPDNDIDFLSAEEIRASMGRKHRTSTSGEDKELERQKLEVDYITAKPKALDEAVEGQVLNNYYVRRTQQELERANPATQDTQQDGVQADQSPSVLQPESVELESSIDRMKRWIEEGGVSLAKHFWQDPIEPGAPSEADMQFFKQLAGLAKARRARELISDDLETDLPMCKGLLERLKNDENKVDHVALRLRTPQKVVHGAEMTKNLRTIRERRLRNTYERIEKQLQAACQLLRDLDPETIRKSTTWGAQARLDKPGIEKSKAECYGELLSSLATLRDTQLALARLLDHAIQTYGVSFKPADEALSKSILASEPGVSSASTELDSALLQTAGTKFLAQTAAEAYLTDEVQSQKAAMEGLSDDGYARESKPSPLRLLEEKGPLADSLFRPFASQLENLGNKASKEQVVGAREEKQEQETQDQALVREVRTAYEDVYGPITNDHRQVPQVEEGLQLENPIPSATLKVDQKHLQDVAVNEGINIASAAELQGKDVAESSIENAQLESADIALPTADVGITAKNSPLDNTAAEVMKDHSQERSPNDERTAAMPHTVTTETGERTTANSALSMQYTILIYDPRTEKMSITTSKSESSHGSSAAVPIHQALSSLKEPARFIPYITPGLEIVSVRKNMLVLRDALDKESSIRGFETISTHSSIKTNADPVSGQTNPIDGTPRLSPTGYSGVERTREENGAECEGRRQESAAIEGKAWNERSRQHSKEEVPGRGKGGVSSVLKAAIWASAACYVIGVTAEVFR</sequence>
<feature type="compositionally biased region" description="Polar residues" evidence="1">
    <location>
        <begin position="46"/>
        <end position="64"/>
    </location>
</feature>
<comment type="caution">
    <text evidence="2">The sequence shown here is derived from an EMBL/GenBank/DDBJ whole genome shotgun (WGS) entry which is preliminary data.</text>
</comment>
<dbReference type="Proteomes" id="UP000801428">
    <property type="component" value="Unassembled WGS sequence"/>
</dbReference>
<feature type="compositionally biased region" description="Basic and acidic residues" evidence="1">
    <location>
        <begin position="913"/>
        <end position="929"/>
    </location>
</feature>
<organism evidence="2 3">
    <name type="scientific">Curvularia kusanoi</name>
    <name type="common">Cochliobolus kusanoi</name>
    <dbReference type="NCBI Taxonomy" id="90978"/>
    <lineage>
        <taxon>Eukaryota</taxon>
        <taxon>Fungi</taxon>
        <taxon>Dikarya</taxon>
        <taxon>Ascomycota</taxon>
        <taxon>Pezizomycotina</taxon>
        <taxon>Dothideomycetes</taxon>
        <taxon>Pleosporomycetidae</taxon>
        <taxon>Pleosporales</taxon>
        <taxon>Pleosporineae</taxon>
        <taxon>Pleosporaceae</taxon>
        <taxon>Curvularia</taxon>
    </lineage>
</organism>
<protein>
    <submittedName>
        <fullName evidence="2">Uncharacterized protein</fullName>
    </submittedName>
</protein>
<evidence type="ECO:0000313" key="3">
    <source>
        <dbReference type="Proteomes" id="UP000801428"/>
    </source>
</evidence>
<feature type="region of interest" description="Disordered" evidence="1">
    <location>
        <begin position="46"/>
        <end position="152"/>
    </location>
</feature>
<dbReference type="AlphaFoldDB" id="A0A9P4TBL9"/>
<reference evidence="2" key="1">
    <citation type="submission" date="2019-04" db="EMBL/GenBank/DDBJ databases">
        <title>Sequencing of skin fungus with MAO and IRED activity.</title>
        <authorList>
            <person name="Marsaioli A.J."/>
            <person name="Bonatto J.M.C."/>
            <person name="Reis Junior O."/>
        </authorList>
    </citation>
    <scope>NUCLEOTIDE SEQUENCE</scope>
    <source>
        <strain evidence="2">30M1</strain>
    </source>
</reference>
<keyword evidence="3" id="KW-1185">Reference proteome</keyword>
<proteinExistence type="predicted"/>
<dbReference type="EMBL" id="SWKU01000016">
    <property type="protein sequence ID" value="KAF2999798.1"/>
    <property type="molecule type" value="Genomic_DNA"/>
</dbReference>
<evidence type="ECO:0000313" key="2">
    <source>
        <dbReference type="EMBL" id="KAF2999798.1"/>
    </source>
</evidence>
<feature type="region of interest" description="Disordered" evidence="1">
    <location>
        <begin position="884"/>
        <end position="957"/>
    </location>
</feature>
<accession>A0A9P4TBL9</accession>
<feature type="compositionally biased region" description="Polar residues" evidence="1">
    <location>
        <begin position="305"/>
        <end position="325"/>
    </location>
</feature>
<feature type="region of interest" description="Disordered" evidence="1">
    <location>
        <begin position="301"/>
        <end position="328"/>
    </location>
</feature>
<gene>
    <name evidence="2" type="ORF">E8E13_006212</name>
</gene>
<feature type="compositionally biased region" description="Basic and acidic residues" evidence="1">
    <location>
        <begin position="102"/>
        <end position="116"/>
    </location>
</feature>
<evidence type="ECO:0000256" key="1">
    <source>
        <dbReference type="SAM" id="MobiDB-lite"/>
    </source>
</evidence>
<dbReference type="OrthoDB" id="3946750at2759"/>
<feature type="compositionally biased region" description="Basic and acidic residues" evidence="1">
    <location>
        <begin position="937"/>
        <end position="952"/>
    </location>
</feature>